<dbReference type="AlphaFoldDB" id="F8C7Y3"/>
<sequence length="75" mass="8421">MTNDALLFALDLPPRPFEGQKTRKCDPDQGEVFINGGCWVELKKEAPCGDKLYEHKGKCFRPAAKPTESPRSISR</sequence>
<dbReference type="KEGG" id="mfu:LILAB_25210"/>
<proteinExistence type="predicted"/>
<dbReference type="Proteomes" id="UP000000488">
    <property type="component" value="Chromosome"/>
</dbReference>
<reference evidence="1 2" key="1">
    <citation type="journal article" date="2011" name="J. Bacteriol.">
        <title>Genome sequence of the halotolerant marine bacterium Myxococcus fulvus HW-1.</title>
        <authorList>
            <person name="Li Z.F."/>
            <person name="Li X."/>
            <person name="Liu H."/>
            <person name="Liu X."/>
            <person name="Han K."/>
            <person name="Wu Z.H."/>
            <person name="Hu W."/>
            <person name="Li F.F."/>
            <person name="Li Y.Z."/>
        </authorList>
    </citation>
    <scope>NUCLEOTIDE SEQUENCE [LARGE SCALE GENOMIC DNA]</scope>
    <source>
        <strain evidence="2">ATCC BAA-855 / HW-1</strain>
    </source>
</reference>
<organism evidence="1 2">
    <name type="scientific">Myxococcus fulvus (strain ATCC BAA-855 / HW-1)</name>
    <dbReference type="NCBI Taxonomy" id="483219"/>
    <lineage>
        <taxon>Bacteria</taxon>
        <taxon>Pseudomonadati</taxon>
        <taxon>Myxococcota</taxon>
        <taxon>Myxococcia</taxon>
        <taxon>Myxococcales</taxon>
        <taxon>Cystobacterineae</taxon>
        <taxon>Myxococcaceae</taxon>
        <taxon>Myxococcus</taxon>
    </lineage>
</organism>
<protein>
    <submittedName>
        <fullName evidence="1">Protein kinase</fullName>
    </submittedName>
</protein>
<evidence type="ECO:0000313" key="1">
    <source>
        <dbReference type="EMBL" id="AEI66935.1"/>
    </source>
</evidence>
<keyword evidence="1" id="KW-0418">Kinase</keyword>
<dbReference type="HOGENOM" id="CLU_2667268_0_0_7"/>
<accession>F8C7Y3</accession>
<gene>
    <name evidence="1" type="ordered locus">LILAB_25210</name>
</gene>
<evidence type="ECO:0000313" key="2">
    <source>
        <dbReference type="Proteomes" id="UP000000488"/>
    </source>
</evidence>
<dbReference type="GO" id="GO:0016301">
    <property type="term" value="F:kinase activity"/>
    <property type="evidence" value="ECO:0007669"/>
    <property type="project" value="UniProtKB-KW"/>
</dbReference>
<dbReference type="EMBL" id="CP002830">
    <property type="protein sequence ID" value="AEI66935.1"/>
    <property type="molecule type" value="Genomic_DNA"/>
</dbReference>
<name>F8C7Y3_MYXFH</name>
<keyword evidence="1" id="KW-0808">Transferase</keyword>